<evidence type="ECO:0000313" key="2">
    <source>
        <dbReference type="EMBL" id="CAA9375686.1"/>
    </source>
</evidence>
<sequence length="152" mass="16097">MSLGSSLRRAVRAATSGVPRLYAAARSAGADHRDAAALVSASASALMVAARRHPHEWRRQNAVRHFAWQALLTARYGVEMARALADAHERGSSDAVDSSVDRANNAAGQAYGAAHAAQLRRGPVGATLTHLVEVAEREWAAGRLSSPPRRDG</sequence>
<evidence type="ECO:0000259" key="1">
    <source>
        <dbReference type="Pfam" id="PF22322"/>
    </source>
</evidence>
<reference evidence="2" key="1">
    <citation type="submission" date="2020-02" db="EMBL/GenBank/DDBJ databases">
        <authorList>
            <person name="Meier V. D."/>
        </authorList>
    </citation>
    <scope>NUCLEOTIDE SEQUENCE</scope>
    <source>
        <strain evidence="2">AVDCRST_MAG06</strain>
    </source>
</reference>
<accession>A0A6J4N3T1</accession>
<name>A0A6J4N3T1_9ACTN</name>
<protein>
    <recommendedName>
        <fullName evidence="1">DUF6973 domain-containing protein</fullName>
    </recommendedName>
</protein>
<dbReference type="Pfam" id="PF22322">
    <property type="entry name" value="DUF6973"/>
    <property type="match status" value="1"/>
</dbReference>
<dbReference type="InterPro" id="IPR054246">
    <property type="entry name" value="DUF6973"/>
</dbReference>
<feature type="domain" description="DUF6973" evidence="1">
    <location>
        <begin position="37"/>
        <end position="117"/>
    </location>
</feature>
<proteinExistence type="predicted"/>
<gene>
    <name evidence="2" type="ORF">AVDCRST_MAG06-475</name>
</gene>
<dbReference type="RefSeq" id="WP_295656610.1">
    <property type="nucleotide sequence ID" value="NZ_CADCUP010000035.1"/>
</dbReference>
<dbReference type="AlphaFoldDB" id="A0A6J4N3T1"/>
<organism evidence="2">
    <name type="scientific">uncultured Nocardioides sp</name>
    <dbReference type="NCBI Taxonomy" id="198441"/>
    <lineage>
        <taxon>Bacteria</taxon>
        <taxon>Bacillati</taxon>
        <taxon>Actinomycetota</taxon>
        <taxon>Actinomycetes</taxon>
        <taxon>Propionibacteriales</taxon>
        <taxon>Nocardioidaceae</taxon>
        <taxon>Nocardioides</taxon>
        <taxon>environmental samples</taxon>
    </lineage>
</organism>
<dbReference type="EMBL" id="CADCUP010000035">
    <property type="protein sequence ID" value="CAA9375686.1"/>
    <property type="molecule type" value="Genomic_DNA"/>
</dbReference>